<dbReference type="CDD" id="cd11712">
    <property type="entry name" value="GINS_A_psf2"/>
    <property type="match status" value="1"/>
</dbReference>
<evidence type="ECO:0000259" key="10">
    <source>
        <dbReference type="Pfam" id="PF05916"/>
    </source>
</evidence>
<dbReference type="GO" id="GO:0000727">
    <property type="term" value="P:double-strand break repair via break-induced replication"/>
    <property type="evidence" value="ECO:0007669"/>
    <property type="project" value="TreeGrafter"/>
</dbReference>
<dbReference type="Proteomes" id="UP000449547">
    <property type="component" value="Unassembled WGS sequence"/>
</dbReference>
<keyword evidence="7 8" id="KW-0539">Nucleus</keyword>
<evidence type="ECO:0000256" key="4">
    <source>
        <dbReference type="ARBA" id="ARBA00015139"/>
    </source>
</evidence>
<gene>
    <name evidence="12" type="ORF">DIURU_002378</name>
</gene>
<dbReference type="FunFam" id="3.40.5.50:FF:000001">
    <property type="entry name" value="DNA replication complex GINS protein PSF2"/>
    <property type="match status" value="1"/>
</dbReference>
<dbReference type="GO" id="GO:0007059">
    <property type="term" value="P:chromosome segregation"/>
    <property type="evidence" value="ECO:0007669"/>
    <property type="project" value="UniProtKB-KW"/>
</dbReference>
<dbReference type="GO" id="GO:0006260">
    <property type="term" value="P:DNA replication"/>
    <property type="evidence" value="ECO:0007669"/>
    <property type="project" value="UniProtKB-KW"/>
</dbReference>
<dbReference type="InterPro" id="IPR021151">
    <property type="entry name" value="GINS_A"/>
</dbReference>
<evidence type="ECO:0000256" key="2">
    <source>
        <dbReference type="ARBA" id="ARBA00010565"/>
    </source>
</evidence>
<dbReference type="InterPro" id="IPR036224">
    <property type="entry name" value="GINS_bundle-like_dom_sf"/>
</dbReference>
<dbReference type="AlphaFoldDB" id="A0A642UQI3"/>
<dbReference type="RefSeq" id="XP_034012794.1">
    <property type="nucleotide sequence ID" value="XM_034155022.1"/>
</dbReference>
<feature type="region of interest" description="Disordered" evidence="9">
    <location>
        <begin position="180"/>
        <end position="201"/>
    </location>
</feature>
<evidence type="ECO:0000313" key="13">
    <source>
        <dbReference type="Proteomes" id="UP000449547"/>
    </source>
</evidence>
<evidence type="ECO:0000256" key="1">
    <source>
        <dbReference type="ARBA" id="ARBA00004123"/>
    </source>
</evidence>
<evidence type="ECO:0000256" key="6">
    <source>
        <dbReference type="ARBA" id="ARBA00022829"/>
    </source>
</evidence>
<dbReference type="Pfam" id="PF05916">
    <property type="entry name" value="Sld5"/>
    <property type="match status" value="1"/>
</dbReference>
<evidence type="ECO:0000256" key="5">
    <source>
        <dbReference type="ARBA" id="ARBA00022705"/>
    </source>
</evidence>
<dbReference type="VEuPathDB" id="FungiDB:DIURU_002378"/>
<reference evidence="12 13" key="1">
    <citation type="submission" date="2019-07" db="EMBL/GenBank/DDBJ databases">
        <title>Genome assembly of two rare yeast pathogens: Diutina rugosa and Trichomonascus ciferrii.</title>
        <authorList>
            <person name="Mixao V."/>
            <person name="Saus E."/>
            <person name="Hansen A."/>
            <person name="Lass-Flor C."/>
            <person name="Gabaldon T."/>
        </authorList>
    </citation>
    <scope>NUCLEOTIDE SEQUENCE [LARGE SCALE GENOMIC DNA]</scope>
    <source>
        <strain evidence="12 13">CBS 613</strain>
    </source>
</reference>
<keyword evidence="13" id="KW-1185">Reference proteome</keyword>
<dbReference type="OrthoDB" id="1938138at2759"/>
<dbReference type="CDD" id="cd21694">
    <property type="entry name" value="GINS_B_Psf2"/>
    <property type="match status" value="1"/>
</dbReference>
<dbReference type="InterPro" id="IPR056784">
    <property type="entry name" value="PSF2_N"/>
</dbReference>
<evidence type="ECO:0000259" key="11">
    <source>
        <dbReference type="Pfam" id="PF25005"/>
    </source>
</evidence>
<feature type="compositionally biased region" description="Acidic residues" evidence="9">
    <location>
        <begin position="186"/>
        <end position="201"/>
    </location>
</feature>
<dbReference type="GeneID" id="54781029"/>
<evidence type="ECO:0000256" key="7">
    <source>
        <dbReference type="ARBA" id="ARBA00023242"/>
    </source>
</evidence>
<organism evidence="12 13">
    <name type="scientific">Diutina rugosa</name>
    <name type="common">Yeast</name>
    <name type="synonym">Candida rugosa</name>
    <dbReference type="NCBI Taxonomy" id="5481"/>
    <lineage>
        <taxon>Eukaryota</taxon>
        <taxon>Fungi</taxon>
        <taxon>Dikarya</taxon>
        <taxon>Ascomycota</taxon>
        <taxon>Saccharomycotina</taxon>
        <taxon>Pichiomycetes</taxon>
        <taxon>Debaryomycetaceae</taxon>
        <taxon>Diutina</taxon>
    </lineage>
</organism>
<dbReference type="FunFam" id="1.20.58.1020:FF:000001">
    <property type="entry name" value="DNA replication complex GINS protein PSF2"/>
    <property type="match status" value="1"/>
</dbReference>
<keyword evidence="5 8" id="KW-0235">DNA replication</keyword>
<dbReference type="InterPro" id="IPR007257">
    <property type="entry name" value="GINS_Psf2"/>
</dbReference>
<name>A0A642UQI3_DIURU</name>
<evidence type="ECO:0000256" key="8">
    <source>
        <dbReference type="PIRNR" id="PIRNR028998"/>
    </source>
</evidence>
<dbReference type="SUPFAM" id="SSF160059">
    <property type="entry name" value="PriA/YqbF domain"/>
    <property type="match status" value="1"/>
</dbReference>
<dbReference type="Pfam" id="PF25005">
    <property type="entry name" value="PSF2_N"/>
    <property type="match status" value="1"/>
</dbReference>
<comment type="subunit">
    <text evidence="3">Component of the GINS complex which is a heterotetramer of SLD5, PSF1, PSF2 and PSF3.</text>
</comment>
<comment type="caution">
    <text evidence="12">The sequence shown here is derived from an EMBL/GenBank/DDBJ whole genome shotgun (WGS) entry which is preliminary data.</text>
</comment>
<comment type="similarity">
    <text evidence="2 8">Belongs to the GINS2/PSF2 family.</text>
</comment>
<evidence type="ECO:0000256" key="3">
    <source>
        <dbReference type="ARBA" id="ARBA00011352"/>
    </source>
</evidence>
<accession>A0A642UQI3</accession>
<evidence type="ECO:0000256" key="9">
    <source>
        <dbReference type="SAM" id="MobiDB-lite"/>
    </source>
</evidence>
<dbReference type="PANTHER" id="PTHR12772:SF0">
    <property type="entry name" value="DNA REPLICATION COMPLEX GINS PROTEIN PSF2"/>
    <property type="match status" value="1"/>
</dbReference>
<dbReference type="OMA" id="GPYYMEL"/>
<sequence length="201" mass="23043">MAVPLHQVSTLLPSELRFIAENEKVTVIPQSSMKKMQLVDGSVPSLRANRRVELPLWIALILKSRQKCRMVPPSWLSLELLKSVCEEEKASPQFSTRLPPNWLEISKIYLTRASDDLQDSVTSLHQILQDIRDIRLLKVNQGLEQLNESNFTLTGLSLMEVNEMRPFVLRVMDQLRKLSSTRDEGGLEPEEPVDDDDMDDY</sequence>
<keyword evidence="6" id="KW-0159">Chromosome partition</keyword>
<dbReference type="EMBL" id="SWFT01000067">
    <property type="protein sequence ID" value="KAA8903492.1"/>
    <property type="molecule type" value="Genomic_DNA"/>
</dbReference>
<feature type="domain" description="GINS subunit" evidence="10">
    <location>
        <begin position="75"/>
        <end position="177"/>
    </location>
</feature>
<dbReference type="Gene3D" id="3.40.5.50">
    <property type="match status" value="1"/>
</dbReference>
<dbReference type="PANTHER" id="PTHR12772">
    <property type="entry name" value="DNA REPLICATION COMPLEX GINS PROTEIN PSF2"/>
    <property type="match status" value="1"/>
</dbReference>
<feature type="domain" description="DNA replication complex GINS protein PSF2 N-terminal" evidence="11">
    <location>
        <begin position="13"/>
        <end position="71"/>
    </location>
</feature>
<dbReference type="Gene3D" id="1.20.58.1020">
    <property type="match status" value="1"/>
</dbReference>
<protein>
    <recommendedName>
        <fullName evidence="4 8">DNA replication complex GINS protein PSF2</fullName>
    </recommendedName>
</protein>
<dbReference type="GO" id="GO:0000811">
    <property type="term" value="C:GINS complex"/>
    <property type="evidence" value="ECO:0007669"/>
    <property type="project" value="TreeGrafter"/>
</dbReference>
<dbReference type="PIRSF" id="PIRSF028998">
    <property type="entry name" value="GINS_Psf2_subgr"/>
    <property type="match status" value="1"/>
</dbReference>
<dbReference type="SUPFAM" id="SSF158573">
    <property type="entry name" value="GINS helical bundle-like"/>
    <property type="match status" value="1"/>
</dbReference>
<evidence type="ECO:0000313" key="12">
    <source>
        <dbReference type="EMBL" id="KAA8903492.1"/>
    </source>
</evidence>
<proteinExistence type="inferred from homology"/>
<comment type="subcellular location">
    <subcellularLocation>
        <location evidence="1 8">Nucleus</location>
    </subcellularLocation>
</comment>